<feature type="transmembrane region" description="Helical" evidence="1">
    <location>
        <begin position="88"/>
        <end position="111"/>
    </location>
</feature>
<dbReference type="RefSeq" id="WP_276265847.1">
    <property type="nucleotide sequence ID" value="NZ_JARJLM010000315.1"/>
</dbReference>
<keyword evidence="3" id="KW-1185">Reference proteome</keyword>
<keyword evidence="1" id="KW-0812">Transmembrane</keyword>
<protein>
    <recommendedName>
        <fullName evidence="4">DUF3995 domain-containing protein</fullName>
    </recommendedName>
</protein>
<reference evidence="2 3" key="1">
    <citation type="submission" date="2023-03" db="EMBL/GenBank/DDBJ databases">
        <title>Draft assemblies of triclosan tolerant bacteria isolated from returned activated sludge.</title>
        <authorList>
            <person name="Van Hamelsveld S."/>
        </authorList>
    </citation>
    <scope>NUCLEOTIDE SEQUENCE [LARGE SCALE GENOMIC DNA]</scope>
    <source>
        <strain evidence="2 3">GW210010_S58</strain>
    </source>
</reference>
<keyword evidence="1" id="KW-0472">Membrane</keyword>
<name>A0ABT6AQM7_9BURK</name>
<accession>A0ABT6AQM7</accession>
<feature type="transmembrane region" description="Helical" evidence="1">
    <location>
        <begin position="131"/>
        <end position="151"/>
    </location>
</feature>
<feature type="transmembrane region" description="Helical" evidence="1">
    <location>
        <begin position="56"/>
        <end position="76"/>
    </location>
</feature>
<comment type="caution">
    <text evidence="2">The sequence shown here is derived from an EMBL/GenBank/DDBJ whole genome shotgun (WGS) entry which is preliminary data.</text>
</comment>
<sequence>MMHRAMRPMWRAAASYLFVVAIGIAVPYAVHGRVVLEAGVRDAFTGDGWKGFLGDLCLMASLAWLLVSAGAGLPALALRRFRGDSPSVACSAVHLLLATALALCVNLMFYADYYGLTWNLYERFSSFVLPNARLVVPALLLAAAVGAWLAVPRWRGSRNDHDYVS</sequence>
<dbReference type="Proteomes" id="UP001216674">
    <property type="component" value="Unassembled WGS sequence"/>
</dbReference>
<evidence type="ECO:0000313" key="3">
    <source>
        <dbReference type="Proteomes" id="UP001216674"/>
    </source>
</evidence>
<evidence type="ECO:0000313" key="2">
    <source>
        <dbReference type="EMBL" id="MDF3834914.1"/>
    </source>
</evidence>
<proteinExistence type="predicted"/>
<gene>
    <name evidence="2" type="ORF">P3W85_18400</name>
</gene>
<dbReference type="EMBL" id="JARJLM010000315">
    <property type="protein sequence ID" value="MDF3834914.1"/>
    <property type="molecule type" value="Genomic_DNA"/>
</dbReference>
<evidence type="ECO:0008006" key="4">
    <source>
        <dbReference type="Google" id="ProtNLM"/>
    </source>
</evidence>
<organism evidence="2 3">
    <name type="scientific">Cupriavidus basilensis</name>
    <dbReference type="NCBI Taxonomy" id="68895"/>
    <lineage>
        <taxon>Bacteria</taxon>
        <taxon>Pseudomonadati</taxon>
        <taxon>Pseudomonadota</taxon>
        <taxon>Betaproteobacteria</taxon>
        <taxon>Burkholderiales</taxon>
        <taxon>Burkholderiaceae</taxon>
        <taxon>Cupriavidus</taxon>
    </lineage>
</organism>
<keyword evidence="1" id="KW-1133">Transmembrane helix</keyword>
<evidence type="ECO:0000256" key="1">
    <source>
        <dbReference type="SAM" id="Phobius"/>
    </source>
</evidence>